<keyword evidence="7 9" id="KW-1133">Transmembrane helix</keyword>
<keyword evidence="5 9" id="KW-0812">Transmembrane</keyword>
<feature type="transmembrane region" description="Helical" evidence="9">
    <location>
        <begin position="16"/>
        <end position="36"/>
    </location>
</feature>
<dbReference type="InterPro" id="IPR037185">
    <property type="entry name" value="EmrE-like"/>
</dbReference>
<dbReference type="OrthoDB" id="1728340at2759"/>
<proteinExistence type="inferred from homology"/>
<evidence type="ECO:0000313" key="12">
    <source>
        <dbReference type="EMBL" id="KAG5575237.1"/>
    </source>
</evidence>
<feature type="transmembrane region" description="Helical" evidence="9">
    <location>
        <begin position="73"/>
        <end position="93"/>
    </location>
</feature>
<dbReference type="AlphaFoldDB" id="A0A9J5WII0"/>
<evidence type="ECO:0000259" key="11">
    <source>
        <dbReference type="Pfam" id="PF04755"/>
    </source>
</evidence>
<feature type="transmembrane region" description="Helical" evidence="9">
    <location>
        <begin position="250"/>
        <end position="268"/>
    </location>
</feature>
<dbReference type="InterPro" id="IPR000620">
    <property type="entry name" value="EamA_dom"/>
</dbReference>
<feature type="transmembrane region" description="Helical" evidence="9">
    <location>
        <begin position="129"/>
        <end position="147"/>
    </location>
</feature>
<evidence type="ECO:0000313" key="13">
    <source>
        <dbReference type="Proteomes" id="UP000824120"/>
    </source>
</evidence>
<evidence type="ECO:0000256" key="2">
    <source>
        <dbReference type="ARBA" id="ARBA00004474"/>
    </source>
</evidence>
<dbReference type="SUPFAM" id="SSF103481">
    <property type="entry name" value="Multidrug resistance efflux transporter EmrE"/>
    <property type="match status" value="1"/>
</dbReference>
<evidence type="ECO:0000256" key="7">
    <source>
        <dbReference type="ARBA" id="ARBA00022989"/>
    </source>
</evidence>
<dbReference type="Pfam" id="PF00892">
    <property type="entry name" value="EamA"/>
    <property type="match status" value="2"/>
</dbReference>
<sequence>MALIENYTGFERVKHVGAMTLAAVLLGGNIVLSKVAADDGMTMRVMVAYRWIFATAFLAPIAIVVEWNKRPKLTWTVIVQAFLSGLLGVIMTSATFATAIYNLIPAMTFVIAVLLRFENLSFDKVSGKAKVMGTMICVGGAMLLTLYKGIEVHMWPIKIDLLHHDNEATTHKKLVGGTFALGIVLAVTSCICYSLWIVLLAKVSKNYPCHYSSTALMSLMGSIQSVLFALCFDRQVSQWRLGWDRRLFVVLYLGTLGSGIVVILMTWCSQKRGPLFVSVFNPLILLFVALASSLFLNETLYLGSILGGLLIIMGLYVVLWGKGKDMKASKAIILSKGVLQKNDLEAPNQNQEQTQHREMATKALIQPQIRVSHLSPPLPNTIEMMIRNNIINSPRNFNKISRFVQQRTIFAAPEQQQQSNVEASHSTSSQVKIQLYDALQGINRGIFGVSSDKKFEIEELLKQLESENPTFEPTLSLDKVIGIVPYHYTSSVIIYVASF</sequence>
<dbReference type="InterPro" id="IPR006843">
    <property type="entry name" value="PAP/fibrillin_dom"/>
</dbReference>
<comment type="caution">
    <text evidence="12">The sequence shown here is derived from an EMBL/GenBank/DDBJ whole genome shotgun (WGS) entry which is preliminary data.</text>
</comment>
<dbReference type="EMBL" id="JACXVP010000011">
    <property type="protein sequence ID" value="KAG5575237.1"/>
    <property type="molecule type" value="Genomic_DNA"/>
</dbReference>
<evidence type="ECO:0008006" key="14">
    <source>
        <dbReference type="Google" id="ProtNLM"/>
    </source>
</evidence>
<keyword evidence="13" id="KW-1185">Reference proteome</keyword>
<keyword evidence="8 9" id="KW-0472">Membrane</keyword>
<organism evidence="12 13">
    <name type="scientific">Solanum commersonii</name>
    <name type="common">Commerson's wild potato</name>
    <name type="synonym">Commerson's nightshade</name>
    <dbReference type="NCBI Taxonomy" id="4109"/>
    <lineage>
        <taxon>Eukaryota</taxon>
        <taxon>Viridiplantae</taxon>
        <taxon>Streptophyta</taxon>
        <taxon>Embryophyta</taxon>
        <taxon>Tracheophyta</taxon>
        <taxon>Spermatophyta</taxon>
        <taxon>Magnoliopsida</taxon>
        <taxon>eudicotyledons</taxon>
        <taxon>Gunneridae</taxon>
        <taxon>Pentapetalae</taxon>
        <taxon>asterids</taxon>
        <taxon>lamiids</taxon>
        <taxon>Solanales</taxon>
        <taxon>Solanaceae</taxon>
        <taxon>Solanoideae</taxon>
        <taxon>Solaneae</taxon>
        <taxon>Solanum</taxon>
    </lineage>
</organism>
<evidence type="ECO:0000256" key="4">
    <source>
        <dbReference type="ARBA" id="ARBA00022640"/>
    </source>
</evidence>
<dbReference type="GO" id="GO:0022857">
    <property type="term" value="F:transmembrane transporter activity"/>
    <property type="evidence" value="ECO:0007669"/>
    <property type="project" value="InterPro"/>
</dbReference>
<dbReference type="GO" id="GO:0016020">
    <property type="term" value="C:membrane"/>
    <property type="evidence" value="ECO:0007669"/>
    <property type="project" value="UniProtKB-SubCell"/>
</dbReference>
<accession>A0A9J5WII0</accession>
<keyword evidence="6" id="KW-0809">Transit peptide</keyword>
<feature type="transmembrane region" description="Helical" evidence="9">
    <location>
        <begin position="179"/>
        <end position="199"/>
    </location>
</feature>
<feature type="transmembrane region" description="Helical" evidence="9">
    <location>
        <begin position="99"/>
        <end position="117"/>
    </location>
</feature>
<dbReference type="Pfam" id="PF04755">
    <property type="entry name" value="PAP_fibrillin"/>
    <property type="match status" value="1"/>
</dbReference>
<dbReference type="Proteomes" id="UP000824120">
    <property type="component" value="Chromosome 11"/>
</dbReference>
<evidence type="ECO:0000256" key="6">
    <source>
        <dbReference type="ARBA" id="ARBA00022946"/>
    </source>
</evidence>
<feature type="domain" description="EamA" evidence="10">
    <location>
        <begin position="19"/>
        <end position="145"/>
    </location>
</feature>
<feature type="transmembrane region" description="Helical" evidence="9">
    <location>
        <begin position="275"/>
        <end position="295"/>
    </location>
</feature>
<feature type="transmembrane region" description="Helical" evidence="9">
    <location>
        <begin position="211"/>
        <end position="230"/>
    </location>
</feature>
<gene>
    <name evidence="12" type="ORF">H5410_055371</name>
</gene>
<evidence type="ECO:0000256" key="3">
    <source>
        <dbReference type="ARBA" id="ARBA00007635"/>
    </source>
</evidence>
<keyword evidence="4" id="KW-0934">Plastid</keyword>
<dbReference type="GO" id="GO:0009536">
    <property type="term" value="C:plastid"/>
    <property type="evidence" value="ECO:0007669"/>
    <property type="project" value="UniProtKB-SubCell"/>
</dbReference>
<dbReference type="InterPro" id="IPR030184">
    <property type="entry name" value="WAT1-related"/>
</dbReference>
<reference evidence="12 13" key="1">
    <citation type="submission" date="2020-09" db="EMBL/GenBank/DDBJ databases">
        <title>De no assembly of potato wild relative species, Solanum commersonii.</title>
        <authorList>
            <person name="Cho K."/>
        </authorList>
    </citation>
    <scope>NUCLEOTIDE SEQUENCE [LARGE SCALE GENOMIC DNA]</scope>
    <source>
        <strain evidence="12">LZ3.2</strain>
        <tissue evidence="12">Leaf</tissue>
    </source>
</reference>
<evidence type="ECO:0000256" key="5">
    <source>
        <dbReference type="ARBA" id="ARBA00022692"/>
    </source>
</evidence>
<comment type="subcellular location">
    <subcellularLocation>
        <location evidence="1">Membrane</location>
        <topology evidence="1">Multi-pass membrane protein</topology>
    </subcellularLocation>
    <subcellularLocation>
        <location evidence="2">Plastid</location>
    </subcellularLocation>
</comment>
<evidence type="ECO:0000256" key="1">
    <source>
        <dbReference type="ARBA" id="ARBA00004141"/>
    </source>
</evidence>
<feature type="domain" description="Plastid lipid-associated protein/fibrillin conserved" evidence="11">
    <location>
        <begin position="430"/>
        <end position="491"/>
    </location>
</feature>
<feature type="domain" description="EamA" evidence="10">
    <location>
        <begin position="181"/>
        <end position="319"/>
    </location>
</feature>
<evidence type="ECO:0000256" key="9">
    <source>
        <dbReference type="SAM" id="Phobius"/>
    </source>
</evidence>
<feature type="transmembrane region" description="Helical" evidence="9">
    <location>
        <begin position="301"/>
        <end position="320"/>
    </location>
</feature>
<dbReference type="PANTHER" id="PTHR31218">
    <property type="entry name" value="WAT1-RELATED PROTEIN"/>
    <property type="match status" value="1"/>
</dbReference>
<name>A0A9J5WII0_SOLCO</name>
<comment type="similarity">
    <text evidence="3">Belongs to the drug/metabolite transporter (DMT) superfamily. Plant drug/metabolite exporter (P-DME) (TC 2.A.7.4) family.</text>
</comment>
<evidence type="ECO:0000259" key="10">
    <source>
        <dbReference type="Pfam" id="PF00892"/>
    </source>
</evidence>
<feature type="transmembrane region" description="Helical" evidence="9">
    <location>
        <begin position="48"/>
        <end position="66"/>
    </location>
</feature>
<evidence type="ECO:0000256" key="8">
    <source>
        <dbReference type="ARBA" id="ARBA00023136"/>
    </source>
</evidence>
<protein>
    <recommendedName>
        <fullName evidence="14">WAT1-related protein</fullName>
    </recommendedName>
</protein>